<reference evidence="2 3" key="1">
    <citation type="journal article" date="2019" name="Commun. Biol.">
        <title>The bagworm genome reveals a unique fibroin gene that provides high tensile strength.</title>
        <authorList>
            <person name="Kono N."/>
            <person name="Nakamura H."/>
            <person name="Ohtoshi R."/>
            <person name="Tomita M."/>
            <person name="Numata K."/>
            <person name="Arakawa K."/>
        </authorList>
    </citation>
    <scope>NUCLEOTIDE SEQUENCE [LARGE SCALE GENOMIC DNA]</scope>
</reference>
<evidence type="ECO:0000313" key="2">
    <source>
        <dbReference type="EMBL" id="GBP34825.1"/>
    </source>
</evidence>
<name>A0A4C1VB45_EUMVA</name>
<keyword evidence="1" id="KW-0812">Transmembrane</keyword>
<keyword evidence="1" id="KW-1133">Transmembrane helix</keyword>
<proteinExistence type="predicted"/>
<dbReference type="AlphaFoldDB" id="A0A4C1VB45"/>
<gene>
    <name evidence="2" type="ORF">EVAR_95929_1</name>
</gene>
<protein>
    <submittedName>
        <fullName evidence="2">Uncharacterized protein</fullName>
    </submittedName>
</protein>
<dbReference type="Proteomes" id="UP000299102">
    <property type="component" value="Unassembled WGS sequence"/>
</dbReference>
<organism evidence="2 3">
    <name type="scientific">Eumeta variegata</name>
    <name type="common">Bagworm moth</name>
    <name type="synonym">Eumeta japonica</name>
    <dbReference type="NCBI Taxonomy" id="151549"/>
    <lineage>
        <taxon>Eukaryota</taxon>
        <taxon>Metazoa</taxon>
        <taxon>Ecdysozoa</taxon>
        <taxon>Arthropoda</taxon>
        <taxon>Hexapoda</taxon>
        <taxon>Insecta</taxon>
        <taxon>Pterygota</taxon>
        <taxon>Neoptera</taxon>
        <taxon>Endopterygota</taxon>
        <taxon>Lepidoptera</taxon>
        <taxon>Glossata</taxon>
        <taxon>Ditrysia</taxon>
        <taxon>Tineoidea</taxon>
        <taxon>Psychidae</taxon>
        <taxon>Oiketicinae</taxon>
        <taxon>Eumeta</taxon>
    </lineage>
</organism>
<evidence type="ECO:0000256" key="1">
    <source>
        <dbReference type="SAM" id="Phobius"/>
    </source>
</evidence>
<feature type="transmembrane region" description="Helical" evidence="1">
    <location>
        <begin position="56"/>
        <end position="73"/>
    </location>
</feature>
<keyword evidence="3" id="KW-1185">Reference proteome</keyword>
<evidence type="ECO:0000313" key="3">
    <source>
        <dbReference type="Proteomes" id="UP000299102"/>
    </source>
</evidence>
<accession>A0A4C1VB45</accession>
<keyword evidence="1" id="KW-0472">Membrane</keyword>
<comment type="caution">
    <text evidence="2">The sequence shown here is derived from an EMBL/GenBank/DDBJ whole genome shotgun (WGS) entry which is preliminary data.</text>
</comment>
<dbReference type="EMBL" id="BGZK01000295">
    <property type="protein sequence ID" value="GBP34825.1"/>
    <property type="molecule type" value="Genomic_DNA"/>
</dbReference>
<sequence>MGDNSEVTEENILLDPEEEPECTNFLESHIFEQIEQTSSSLPILLKQQQKRRRRRSAVACAVGSVAAFQIMTAV</sequence>